<dbReference type="SUPFAM" id="SSF51182">
    <property type="entry name" value="RmlC-like cupins"/>
    <property type="match status" value="1"/>
</dbReference>
<dbReference type="CDD" id="cd02238">
    <property type="entry name" value="cupin_KdgF"/>
    <property type="match status" value="1"/>
</dbReference>
<dbReference type="InterPro" id="IPR025499">
    <property type="entry name" value="KdgF"/>
</dbReference>
<proteinExistence type="predicted"/>
<dbReference type="InterPro" id="IPR013096">
    <property type="entry name" value="Cupin_2"/>
</dbReference>
<accession>A0ABP8HSG6</accession>
<dbReference type="EMBL" id="BAABGY010000018">
    <property type="protein sequence ID" value="GAA4343696.1"/>
    <property type="molecule type" value="Genomic_DNA"/>
</dbReference>
<dbReference type="PANTHER" id="PTHR40112">
    <property type="entry name" value="H2HPP ISOMERASE"/>
    <property type="match status" value="1"/>
</dbReference>
<protein>
    <submittedName>
        <fullName evidence="2">Cupin domain-containing protein</fullName>
    </submittedName>
</protein>
<evidence type="ECO:0000313" key="3">
    <source>
        <dbReference type="Proteomes" id="UP001501725"/>
    </source>
</evidence>
<evidence type="ECO:0000259" key="1">
    <source>
        <dbReference type="Pfam" id="PF07883"/>
    </source>
</evidence>
<dbReference type="Gene3D" id="2.60.120.10">
    <property type="entry name" value="Jelly Rolls"/>
    <property type="match status" value="1"/>
</dbReference>
<feature type="domain" description="Cupin type-2" evidence="1">
    <location>
        <begin position="44"/>
        <end position="105"/>
    </location>
</feature>
<reference evidence="3" key="1">
    <citation type="journal article" date="2019" name="Int. J. Syst. Evol. Microbiol.">
        <title>The Global Catalogue of Microorganisms (GCM) 10K type strain sequencing project: providing services to taxonomists for standard genome sequencing and annotation.</title>
        <authorList>
            <consortium name="The Broad Institute Genomics Platform"/>
            <consortium name="The Broad Institute Genome Sequencing Center for Infectious Disease"/>
            <person name="Wu L."/>
            <person name="Ma J."/>
        </authorList>
    </citation>
    <scope>NUCLEOTIDE SEQUENCE [LARGE SCALE GENOMIC DNA]</scope>
    <source>
        <strain evidence="3">JCM 17919</strain>
    </source>
</reference>
<dbReference type="Proteomes" id="UP001501725">
    <property type="component" value="Unassembled WGS sequence"/>
</dbReference>
<dbReference type="RefSeq" id="WP_345258166.1">
    <property type="nucleotide sequence ID" value="NZ_BAABGY010000018.1"/>
</dbReference>
<name>A0ABP8HSG6_9BACT</name>
<dbReference type="InterPro" id="IPR052535">
    <property type="entry name" value="Bacilysin_H2HPP_isomerase"/>
</dbReference>
<comment type="caution">
    <text evidence="2">The sequence shown here is derived from an EMBL/GenBank/DDBJ whole genome shotgun (WGS) entry which is preliminary data.</text>
</comment>
<evidence type="ECO:0000313" key="2">
    <source>
        <dbReference type="EMBL" id="GAA4343696.1"/>
    </source>
</evidence>
<dbReference type="InterPro" id="IPR014710">
    <property type="entry name" value="RmlC-like_jellyroll"/>
</dbReference>
<dbReference type="PIRSF" id="PIRSF029883">
    <property type="entry name" value="KdgF"/>
    <property type="match status" value="1"/>
</dbReference>
<organism evidence="2 3">
    <name type="scientific">Flaviaesturariibacter amylovorans</name>
    <dbReference type="NCBI Taxonomy" id="1084520"/>
    <lineage>
        <taxon>Bacteria</taxon>
        <taxon>Pseudomonadati</taxon>
        <taxon>Bacteroidota</taxon>
        <taxon>Chitinophagia</taxon>
        <taxon>Chitinophagales</taxon>
        <taxon>Chitinophagaceae</taxon>
        <taxon>Flaviaestuariibacter</taxon>
    </lineage>
</organism>
<dbReference type="Pfam" id="PF07883">
    <property type="entry name" value="Cupin_2"/>
    <property type="match status" value="1"/>
</dbReference>
<sequence>MSQPTATTSARIFIEDASLPWQDLGGGLRRKVMAWDERLMLVKVAFEQGAVGALHHHPHTQVTHIESGAFEVEVSGELRVLRGGDAFYIPPGAVHGVRCLEAGVLVDVFSPLREDFLPVGA</sequence>
<dbReference type="InterPro" id="IPR011051">
    <property type="entry name" value="RmlC_Cupin_sf"/>
</dbReference>
<keyword evidence="3" id="KW-1185">Reference proteome</keyword>
<gene>
    <name evidence="2" type="ORF">GCM10023184_44150</name>
</gene>
<dbReference type="PANTHER" id="PTHR40112:SF1">
    <property type="entry name" value="H2HPP ISOMERASE"/>
    <property type="match status" value="1"/>
</dbReference>